<feature type="compositionally biased region" description="Low complexity" evidence="1">
    <location>
        <begin position="376"/>
        <end position="387"/>
    </location>
</feature>
<evidence type="ECO:0000313" key="4">
    <source>
        <dbReference type="Proteomes" id="UP001219525"/>
    </source>
</evidence>
<evidence type="ECO:0000256" key="1">
    <source>
        <dbReference type="SAM" id="MobiDB-lite"/>
    </source>
</evidence>
<feature type="region of interest" description="Disordered" evidence="1">
    <location>
        <begin position="1"/>
        <end position="35"/>
    </location>
</feature>
<feature type="compositionally biased region" description="Polar residues" evidence="1">
    <location>
        <begin position="354"/>
        <end position="363"/>
    </location>
</feature>
<sequence length="829" mass="92891">MPTSPPHTQAFTSTPMKVTSRTIVTPDNPTSAPSDRRQKELIGILRGEIGRQTWQFKDARRISRILSPKRHIPGRSRDDIDGFDCTVDGPKFTTAFKEAARQLEREQWARGAYHKEKDSYDDIVKFLNSCVKAGAKALSDEALQGTWYQNLTFVKYDKVMGDGVGDAPPLKPDIGGVNDKKPALTLYWSPSDGLDKARMQLPVEVKDEWSELIAQAATYGRSLFSANPSRVFALVFGVNHRTKTLRFLLFHRGGLTTHTEFRLDTPEGRAEILRVIMTILLWSEAQHAGFISTSNDLHHLLPVSSESHTKGTVTNVIHHSDCVRGRATRVTRLTCLSPNSGDTSEVPVLPKNLEPSTTTQATVRRSPRLMKNDKAQSPSLSLPMSQPKGSRGSQGSKTDDSESVPIYPHHPRYSLKWSPPSNLNLEEGSISNGQEVILKASWQTGSRKDVEREMFKAASGAFGTPVVFCSYEGSHLDGVPISNRLLLPSPKEVENDPDLHYPLFVKDKDDGTPPLDPEVRTLCYVVFFTAGQSLTEAKSSHELCMALVHGLLGWLSYYQSGFTQRDISIGNVLLAVGNARSKRPFSITGDILSPLWPPLSLDAALHSRMKFKESETSASQIASEIMVLVGQLEIKDTFTAFVTDGDMAVNWKTYFNDERNQIKSGTPEFMSLALHRAMDQDKPYIHSPIDDIQSFFWLAVWAVLFNSRPQRRSQSELIWGQNLRSGDRGGKTDFVDALTLEAKQGHSPIGNELFPFLQDWWERQRKLAMDWHGNVVAEAAKIPEHEVDNIRSFYLHHFHLYALRGVKEFLDLVVRDRETLKACGDQGLW</sequence>
<comment type="caution">
    <text evidence="3">The sequence shown here is derived from an EMBL/GenBank/DDBJ whole genome shotgun (WGS) entry which is preliminary data.</text>
</comment>
<name>A0AAD6YMW1_9AGAR</name>
<protein>
    <recommendedName>
        <fullName evidence="2">Fungal-type protein kinase domain-containing protein</fullName>
    </recommendedName>
</protein>
<dbReference type="EMBL" id="JARJCW010000005">
    <property type="protein sequence ID" value="KAJ7224247.1"/>
    <property type="molecule type" value="Genomic_DNA"/>
</dbReference>
<dbReference type="PANTHER" id="PTHR38248:SF2">
    <property type="entry name" value="FUNK1 11"/>
    <property type="match status" value="1"/>
</dbReference>
<feature type="domain" description="Fungal-type protein kinase" evidence="2">
    <location>
        <begin position="435"/>
        <end position="702"/>
    </location>
</feature>
<gene>
    <name evidence="3" type="ORF">GGX14DRAFT_649174</name>
</gene>
<dbReference type="InterPro" id="IPR040976">
    <property type="entry name" value="Pkinase_fungal"/>
</dbReference>
<feature type="compositionally biased region" description="Polar residues" evidence="1">
    <location>
        <begin position="1"/>
        <end position="33"/>
    </location>
</feature>
<evidence type="ECO:0000259" key="2">
    <source>
        <dbReference type="Pfam" id="PF17667"/>
    </source>
</evidence>
<dbReference type="Proteomes" id="UP001219525">
    <property type="component" value="Unassembled WGS sequence"/>
</dbReference>
<feature type="region of interest" description="Disordered" evidence="1">
    <location>
        <begin position="334"/>
        <end position="421"/>
    </location>
</feature>
<evidence type="ECO:0000313" key="3">
    <source>
        <dbReference type="EMBL" id="KAJ7224247.1"/>
    </source>
</evidence>
<dbReference type="AlphaFoldDB" id="A0AAD6YMW1"/>
<accession>A0AAD6YMW1</accession>
<dbReference type="PANTHER" id="PTHR38248">
    <property type="entry name" value="FUNK1 6"/>
    <property type="match status" value="1"/>
</dbReference>
<dbReference type="Pfam" id="PF17667">
    <property type="entry name" value="Pkinase_fungal"/>
    <property type="match status" value="1"/>
</dbReference>
<organism evidence="3 4">
    <name type="scientific">Mycena pura</name>
    <dbReference type="NCBI Taxonomy" id="153505"/>
    <lineage>
        <taxon>Eukaryota</taxon>
        <taxon>Fungi</taxon>
        <taxon>Dikarya</taxon>
        <taxon>Basidiomycota</taxon>
        <taxon>Agaricomycotina</taxon>
        <taxon>Agaricomycetes</taxon>
        <taxon>Agaricomycetidae</taxon>
        <taxon>Agaricales</taxon>
        <taxon>Marasmiineae</taxon>
        <taxon>Mycenaceae</taxon>
        <taxon>Mycena</taxon>
    </lineage>
</organism>
<feature type="compositionally biased region" description="Polar residues" evidence="1">
    <location>
        <begin position="334"/>
        <end position="343"/>
    </location>
</feature>
<reference evidence="3" key="1">
    <citation type="submission" date="2023-03" db="EMBL/GenBank/DDBJ databases">
        <title>Massive genome expansion in bonnet fungi (Mycena s.s.) driven by repeated elements and novel gene families across ecological guilds.</title>
        <authorList>
            <consortium name="Lawrence Berkeley National Laboratory"/>
            <person name="Harder C.B."/>
            <person name="Miyauchi S."/>
            <person name="Viragh M."/>
            <person name="Kuo A."/>
            <person name="Thoen E."/>
            <person name="Andreopoulos B."/>
            <person name="Lu D."/>
            <person name="Skrede I."/>
            <person name="Drula E."/>
            <person name="Henrissat B."/>
            <person name="Morin E."/>
            <person name="Kohler A."/>
            <person name="Barry K."/>
            <person name="LaButti K."/>
            <person name="Morin E."/>
            <person name="Salamov A."/>
            <person name="Lipzen A."/>
            <person name="Mereny Z."/>
            <person name="Hegedus B."/>
            <person name="Baldrian P."/>
            <person name="Stursova M."/>
            <person name="Weitz H."/>
            <person name="Taylor A."/>
            <person name="Grigoriev I.V."/>
            <person name="Nagy L.G."/>
            <person name="Martin F."/>
            <person name="Kauserud H."/>
        </authorList>
    </citation>
    <scope>NUCLEOTIDE SEQUENCE</scope>
    <source>
        <strain evidence="3">9144</strain>
    </source>
</reference>
<proteinExistence type="predicted"/>
<keyword evidence="4" id="KW-1185">Reference proteome</keyword>